<evidence type="ECO:0000259" key="1">
    <source>
        <dbReference type="PROSITE" id="PS50914"/>
    </source>
</evidence>
<name>A0ABY6MVN0_9BURK</name>
<proteinExistence type="predicted"/>
<dbReference type="RefSeq" id="WP_264893861.1">
    <property type="nucleotide sequence ID" value="NZ_CP110257.1"/>
</dbReference>
<evidence type="ECO:0000313" key="2">
    <source>
        <dbReference type="EMBL" id="UZD56067.1"/>
    </source>
</evidence>
<dbReference type="Gene3D" id="3.30.1340.30">
    <property type="match status" value="1"/>
</dbReference>
<reference evidence="2" key="1">
    <citation type="submission" date="2022-10" db="EMBL/GenBank/DDBJ databases">
        <title>Complete genome sequence of Schlegelella aquatica LMG 23380.</title>
        <authorList>
            <person name="Musilova J."/>
            <person name="Kourilova X."/>
            <person name="Bezdicek M."/>
            <person name="Hermankova K."/>
            <person name="Obruca S."/>
            <person name="Sedlar K."/>
        </authorList>
    </citation>
    <scope>NUCLEOTIDE SEQUENCE</scope>
    <source>
        <strain evidence="2">LMG 23380</strain>
    </source>
</reference>
<dbReference type="EMBL" id="CP110257">
    <property type="protein sequence ID" value="UZD56067.1"/>
    <property type="molecule type" value="Genomic_DNA"/>
</dbReference>
<gene>
    <name evidence="2" type="ORF">OMP39_05685</name>
</gene>
<keyword evidence="3" id="KW-1185">Reference proteome</keyword>
<organism evidence="2 3">
    <name type="scientific">Caldimonas aquatica</name>
    <dbReference type="NCBI Taxonomy" id="376175"/>
    <lineage>
        <taxon>Bacteria</taxon>
        <taxon>Pseudomonadati</taxon>
        <taxon>Pseudomonadota</taxon>
        <taxon>Betaproteobacteria</taxon>
        <taxon>Burkholderiales</taxon>
        <taxon>Sphaerotilaceae</taxon>
        <taxon>Caldimonas</taxon>
    </lineage>
</organism>
<dbReference type="Proteomes" id="UP001163266">
    <property type="component" value="Chromosome"/>
</dbReference>
<dbReference type="Pfam" id="PF04972">
    <property type="entry name" value="BON"/>
    <property type="match status" value="1"/>
</dbReference>
<sequence length="199" mass="21549">MRNLTSTLLGVAAGAAAMYYLDPEMGRRRRAMVRDKFVSASHDLGDLAEARSKRLGDRLKGWIAHTRSQLTGTARPHSDAQLCERIRAQLGRLVTHPGAIHVDATEGRVCLRGHVLQHEVDGLLSAVSAMQGVHAVDNQLSVHASPQGIPELQGTHRLQGEPARHRPVLPMIALAAPVAVAWLAARRGAQHARSHVHGM</sequence>
<feature type="domain" description="BON" evidence="1">
    <location>
        <begin position="78"/>
        <end position="144"/>
    </location>
</feature>
<dbReference type="PROSITE" id="PS50914">
    <property type="entry name" value="BON"/>
    <property type="match status" value="1"/>
</dbReference>
<dbReference type="InterPro" id="IPR007055">
    <property type="entry name" value="BON_dom"/>
</dbReference>
<accession>A0ABY6MVN0</accession>
<protein>
    <submittedName>
        <fullName evidence="2">BON domain-containing protein</fullName>
    </submittedName>
</protein>
<evidence type="ECO:0000313" key="3">
    <source>
        <dbReference type="Proteomes" id="UP001163266"/>
    </source>
</evidence>